<feature type="signal peptide" evidence="7">
    <location>
        <begin position="1"/>
        <end position="16"/>
    </location>
</feature>
<evidence type="ECO:0000256" key="2">
    <source>
        <dbReference type="ARBA" id="ARBA00022512"/>
    </source>
</evidence>
<keyword evidence="3" id="KW-0964">Secreted</keyword>
<evidence type="ECO:0000259" key="8">
    <source>
        <dbReference type="Pfam" id="PF22799"/>
    </source>
</evidence>
<accession>A0A6A6UPJ7</accession>
<dbReference type="AlphaFoldDB" id="A0A6A6UPJ7"/>
<organism evidence="9 10">
    <name type="scientific">Microthyrium microscopicum</name>
    <dbReference type="NCBI Taxonomy" id="703497"/>
    <lineage>
        <taxon>Eukaryota</taxon>
        <taxon>Fungi</taxon>
        <taxon>Dikarya</taxon>
        <taxon>Ascomycota</taxon>
        <taxon>Pezizomycotina</taxon>
        <taxon>Dothideomycetes</taxon>
        <taxon>Dothideomycetes incertae sedis</taxon>
        <taxon>Microthyriales</taxon>
        <taxon>Microthyriaceae</taxon>
        <taxon>Microthyrium</taxon>
    </lineage>
</organism>
<feature type="region of interest" description="Disordered" evidence="6">
    <location>
        <begin position="170"/>
        <end position="231"/>
    </location>
</feature>
<dbReference type="InterPro" id="IPR054508">
    <property type="entry name" value="PIR1-like_C"/>
</dbReference>
<dbReference type="PANTHER" id="PTHR47254">
    <property type="entry name" value="CELL WALL MANNOPROTEIN CIS3-RELATED"/>
    <property type="match status" value="1"/>
</dbReference>
<evidence type="ECO:0000313" key="9">
    <source>
        <dbReference type="EMBL" id="KAF2673391.1"/>
    </source>
</evidence>
<dbReference type="OrthoDB" id="5415592at2759"/>
<feature type="compositionally biased region" description="Low complexity" evidence="6">
    <location>
        <begin position="170"/>
        <end position="223"/>
    </location>
</feature>
<proteinExistence type="inferred from homology"/>
<sequence>MRFALVVSALALAVTATPQGVTQYIAPPGNAPAGCKKSMDGKYELSVEPLGPKTKRMSFDAQKMLQVNLIKGTLTDDLARTGYIADNYQFQFDGPPQAGALYTGGWTLCNNGSLALGSSTVFYQCLSGSFYNLYDRWWASQCNPINIVAHAVAGPEVSSVSLSSDASLIPASSGSPSSSGGAAKATSDAMGGMTMSGGSMEPTADSSLLSASATTSGTSATGLNRSISPSASVTTAPKASAVKASAASATSNGAVPAQGSGASKAALLLGLFGMMVA</sequence>
<keyword evidence="4 7" id="KW-0732">Signal</keyword>
<dbReference type="PANTHER" id="PTHR47254:SF1">
    <property type="entry name" value="CELL WALL MANNOPROTEIN CIS3-RELATED"/>
    <property type="match status" value="1"/>
</dbReference>
<evidence type="ECO:0000256" key="1">
    <source>
        <dbReference type="ARBA" id="ARBA00004191"/>
    </source>
</evidence>
<evidence type="ECO:0000256" key="3">
    <source>
        <dbReference type="ARBA" id="ARBA00022525"/>
    </source>
</evidence>
<dbReference type="GO" id="GO:0005199">
    <property type="term" value="F:structural constituent of cell wall"/>
    <property type="evidence" value="ECO:0007669"/>
    <property type="project" value="TreeGrafter"/>
</dbReference>
<dbReference type="Proteomes" id="UP000799302">
    <property type="component" value="Unassembled WGS sequence"/>
</dbReference>
<feature type="domain" description="Cell wall mannoprotein PIR1-like C-terminal" evidence="8">
    <location>
        <begin position="72"/>
        <end position="145"/>
    </location>
</feature>
<evidence type="ECO:0000256" key="7">
    <source>
        <dbReference type="SAM" id="SignalP"/>
    </source>
</evidence>
<protein>
    <recommendedName>
        <fullName evidence="8">Cell wall mannoprotein PIR1-like C-terminal domain-containing protein</fullName>
    </recommendedName>
</protein>
<name>A0A6A6UPJ7_9PEZI</name>
<dbReference type="GO" id="GO:0031505">
    <property type="term" value="P:fungal-type cell wall organization"/>
    <property type="evidence" value="ECO:0007669"/>
    <property type="project" value="TreeGrafter"/>
</dbReference>
<evidence type="ECO:0000256" key="5">
    <source>
        <dbReference type="ARBA" id="ARBA00038219"/>
    </source>
</evidence>
<evidence type="ECO:0000313" key="10">
    <source>
        <dbReference type="Proteomes" id="UP000799302"/>
    </source>
</evidence>
<keyword evidence="2" id="KW-0134">Cell wall</keyword>
<comment type="subcellular location">
    <subcellularLocation>
        <location evidence="1">Secreted</location>
        <location evidence="1">Cell wall</location>
    </subcellularLocation>
</comment>
<dbReference type="InterPro" id="IPR051153">
    <property type="entry name" value="Yeast_CWMannoprotein_PIR"/>
</dbReference>
<gene>
    <name evidence="9" type="ORF">BT63DRAFT_154838</name>
</gene>
<dbReference type="EMBL" id="MU004231">
    <property type="protein sequence ID" value="KAF2673391.1"/>
    <property type="molecule type" value="Genomic_DNA"/>
</dbReference>
<evidence type="ECO:0000256" key="6">
    <source>
        <dbReference type="SAM" id="MobiDB-lite"/>
    </source>
</evidence>
<feature type="chain" id="PRO_5025584761" description="Cell wall mannoprotein PIR1-like C-terminal domain-containing protein" evidence="7">
    <location>
        <begin position="17"/>
        <end position="277"/>
    </location>
</feature>
<keyword evidence="10" id="KW-1185">Reference proteome</keyword>
<comment type="similarity">
    <text evidence="5">Belongs to the PIR protein family.</text>
</comment>
<reference evidence="9" key="1">
    <citation type="journal article" date="2020" name="Stud. Mycol.">
        <title>101 Dothideomycetes genomes: a test case for predicting lifestyles and emergence of pathogens.</title>
        <authorList>
            <person name="Haridas S."/>
            <person name="Albert R."/>
            <person name="Binder M."/>
            <person name="Bloem J."/>
            <person name="Labutti K."/>
            <person name="Salamov A."/>
            <person name="Andreopoulos B."/>
            <person name="Baker S."/>
            <person name="Barry K."/>
            <person name="Bills G."/>
            <person name="Bluhm B."/>
            <person name="Cannon C."/>
            <person name="Castanera R."/>
            <person name="Culley D."/>
            <person name="Daum C."/>
            <person name="Ezra D."/>
            <person name="Gonzalez J."/>
            <person name="Henrissat B."/>
            <person name="Kuo A."/>
            <person name="Liang C."/>
            <person name="Lipzen A."/>
            <person name="Lutzoni F."/>
            <person name="Magnuson J."/>
            <person name="Mondo S."/>
            <person name="Nolan M."/>
            <person name="Ohm R."/>
            <person name="Pangilinan J."/>
            <person name="Park H.-J."/>
            <person name="Ramirez L."/>
            <person name="Alfaro M."/>
            <person name="Sun H."/>
            <person name="Tritt A."/>
            <person name="Yoshinaga Y."/>
            <person name="Zwiers L.-H."/>
            <person name="Turgeon B."/>
            <person name="Goodwin S."/>
            <person name="Spatafora J."/>
            <person name="Crous P."/>
            <person name="Grigoriev I."/>
        </authorList>
    </citation>
    <scope>NUCLEOTIDE SEQUENCE</scope>
    <source>
        <strain evidence="9">CBS 115976</strain>
    </source>
</reference>
<dbReference type="Pfam" id="PF22799">
    <property type="entry name" value="PIR1-like_C"/>
    <property type="match status" value="1"/>
</dbReference>
<evidence type="ECO:0000256" key="4">
    <source>
        <dbReference type="ARBA" id="ARBA00022729"/>
    </source>
</evidence>
<dbReference type="GO" id="GO:0009277">
    <property type="term" value="C:fungal-type cell wall"/>
    <property type="evidence" value="ECO:0007669"/>
    <property type="project" value="TreeGrafter"/>
</dbReference>